<evidence type="ECO:0000256" key="3">
    <source>
        <dbReference type="SAM" id="SignalP"/>
    </source>
</evidence>
<dbReference type="GO" id="GO:0008009">
    <property type="term" value="F:chemokine activity"/>
    <property type="evidence" value="ECO:0007669"/>
    <property type="project" value="InterPro"/>
</dbReference>
<evidence type="ECO:0000256" key="1">
    <source>
        <dbReference type="ARBA" id="ARBA00022514"/>
    </source>
</evidence>
<dbReference type="RefSeq" id="XP_040925669.1">
    <property type="nucleotide sequence ID" value="XM_041069735.2"/>
</dbReference>
<dbReference type="InterPro" id="IPR036048">
    <property type="entry name" value="Interleukin_8-like_sf"/>
</dbReference>
<organism evidence="5 6">
    <name type="scientific">Betta splendens</name>
    <name type="common">Siamese fighting fish</name>
    <dbReference type="NCBI Taxonomy" id="158456"/>
    <lineage>
        <taxon>Eukaryota</taxon>
        <taxon>Metazoa</taxon>
        <taxon>Chordata</taxon>
        <taxon>Craniata</taxon>
        <taxon>Vertebrata</taxon>
        <taxon>Euteleostomi</taxon>
        <taxon>Actinopterygii</taxon>
        <taxon>Neopterygii</taxon>
        <taxon>Teleostei</taxon>
        <taxon>Neoteleostei</taxon>
        <taxon>Acanthomorphata</taxon>
        <taxon>Anabantaria</taxon>
        <taxon>Anabantiformes</taxon>
        <taxon>Anabantoidei</taxon>
        <taxon>Osphronemidae</taxon>
        <taxon>Betta</taxon>
    </lineage>
</organism>
<feature type="signal peptide" evidence="3">
    <location>
        <begin position="1"/>
        <end position="23"/>
    </location>
</feature>
<dbReference type="InterPro" id="IPR001811">
    <property type="entry name" value="Chemokine_IL8-like_dom"/>
</dbReference>
<feature type="region of interest" description="Disordered" evidence="2">
    <location>
        <begin position="94"/>
        <end position="116"/>
    </location>
</feature>
<gene>
    <name evidence="6" type="primary">LOC114850821</name>
    <name evidence="7" type="synonym">LOC114850820</name>
</gene>
<name>A0A8M1HB44_BETSP</name>
<dbReference type="SUPFAM" id="SSF54117">
    <property type="entry name" value="Interleukin 8-like chemokines"/>
    <property type="match status" value="1"/>
</dbReference>
<dbReference type="RefSeq" id="XP_055362711.1">
    <property type="nucleotide sequence ID" value="XM_055506736.1"/>
</dbReference>
<feature type="chain" id="PRO_5044692765" evidence="3">
    <location>
        <begin position="24"/>
        <end position="116"/>
    </location>
</feature>
<dbReference type="Proteomes" id="UP000515150">
    <property type="component" value="Unplaced"/>
</dbReference>
<reference evidence="6 7" key="1">
    <citation type="submission" date="2025-04" db="UniProtKB">
        <authorList>
            <consortium name="RefSeq"/>
        </authorList>
    </citation>
    <scope>IDENTIFICATION</scope>
</reference>
<keyword evidence="3" id="KW-0732">Signal</keyword>
<dbReference type="GeneID" id="114850821"/>
<dbReference type="GO" id="GO:0005615">
    <property type="term" value="C:extracellular space"/>
    <property type="evidence" value="ECO:0007669"/>
    <property type="project" value="UniProtKB-KW"/>
</dbReference>
<accession>A0A8M1HB44</accession>
<proteinExistence type="predicted"/>
<evidence type="ECO:0000313" key="7">
    <source>
        <dbReference type="RefSeq" id="XP_055362711.1"/>
    </source>
</evidence>
<feature type="domain" description="Chemokine interleukin-8-like" evidence="4">
    <location>
        <begin position="29"/>
        <end position="90"/>
    </location>
</feature>
<evidence type="ECO:0000313" key="5">
    <source>
        <dbReference type="Proteomes" id="UP000515150"/>
    </source>
</evidence>
<dbReference type="GO" id="GO:0006955">
    <property type="term" value="P:immune response"/>
    <property type="evidence" value="ECO:0007669"/>
    <property type="project" value="InterPro"/>
</dbReference>
<keyword evidence="5" id="KW-1185">Reference proteome</keyword>
<dbReference type="KEGG" id="bspl:114850820"/>
<evidence type="ECO:0000259" key="4">
    <source>
        <dbReference type="SMART" id="SM00199"/>
    </source>
</evidence>
<protein>
    <submittedName>
        <fullName evidence="6 7">Stromal cell-derived factor 1-like</fullName>
    </submittedName>
</protein>
<dbReference type="AlphaFoldDB" id="A0A8M1HB44"/>
<dbReference type="KEGG" id="bspl:114850821"/>
<dbReference type="Gene3D" id="2.40.50.40">
    <property type="match status" value="1"/>
</dbReference>
<sequence length="116" mass="13396">MDMKLLTLMTLLAIATHVPKTKAKPISLMERCLCNSTLNKPAQRFVKELKEIKVMYKPSCPLQVIGKLKNNRRVCIDPATKWLQKYLKKTIDNLRNPKRLSSNDDDGEDNNIKKKE</sequence>
<dbReference type="Pfam" id="PF00048">
    <property type="entry name" value="IL8"/>
    <property type="match status" value="1"/>
</dbReference>
<keyword evidence="1" id="KW-0202">Cytokine</keyword>
<evidence type="ECO:0000313" key="6">
    <source>
        <dbReference type="RefSeq" id="XP_040925669.1"/>
    </source>
</evidence>
<dbReference type="SMART" id="SM00199">
    <property type="entry name" value="SCY"/>
    <property type="match status" value="1"/>
</dbReference>
<evidence type="ECO:0000256" key="2">
    <source>
        <dbReference type="SAM" id="MobiDB-lite"/>
    </source>
</evidence>
<dbReference type="OrthoDB" id="9884353at2759"/>